<name>A0ABN6ZLP0_9CREN</name>
<gene>
    <name evidence="3" type="ORF">PABY_07470</name>
</gene>
<dbReference type="EMBL" id="AP028907">
    <property type="protein sequence ID" value="BES81180.1"/>
    <property type="molecule type" value="Genomic_DNA"/>
</dbReference>
<dbReference type="InterPro" id="IPR006221">
    <property type="entry name" value="TrpG/PapA_dom"/>
</dbReference>
<dbReference type="PRINTS" id="PR00099">
    <property type="entry name" value="CPSGATASE"/>
</dbReference>
<dbReference type="PANTHER" id="PTHR43418">
    <property type="entry name" value="MULTIFUNCTIONAL TRYPTOPHAN BIOSYNTHESIS PROTEIN-RELATED"/>
    <property type="match status" value="1"/>
</dbReference>
<dbReference type="PROSITE" id="PS51273">
    <property type="entry name" value="GATASE_TYPE_1"/>
    <property type="match status" value="1"/>
</dbReference>
<evidence type="ECO:0000313" key="3">
    <source>
        <dbReference type="EMBL" id="BES81180.1"/>
    </source>
</evidence>
<dbReference type="Proteomes" id="UP001341135">
    <property type="component" value="Chromosome"/>
</dbReference>
<dbReference type="Gene3D" id="3.40.50.880">
    <property type="match status" value="1"/>
</dbReference>
<dbReference type="PANTHER" id="PTHR43418:SF4">
    <property type="entry name" value="MULTIFUNCTIONAL TRYPTOPHAN BIOSYNTHESIS PROTEIN"/>
    <property type="match status" value="1"/>
</dbReference>
<sequence length="196" mass="21995">MAYDTLVLIIDNYDSFVYNLVHVLAEQGARSIVVRNDEITVSGVERINPDRIIISPGPGNPLVKRDVGISIELVRRLGPRIPILGVCMGHQVVGVAYGAKIRRARRIMHGKLDEIEHYGGRLYHGVPRVFTAVRYHSLVVYDPPVHLEVTARSRSDGEIMGLRHVEYPVHGVQFHPESVASPTGPRILRNFLDNPW</sequence>
<proteinExistence type="predicted"/>
<dbReference type="Pfam" id="PF00117">
    <property type="entry name" value="GATase"/>
    <property type="match status" value="1"/>
</dbReference>
<dbReference type="PRINTS" id="PR00097">
    <property type="entry name" value="ANTSNTHASEII"/>
</dbReference>
<dbReference type="RefSeq" id="WP_338252053.1">
    <property type="nucleotide sequence ID" value="NZ_AP028907.1"/>
</dbReference>
<keyword evidence="4" id="KW-1185">Reference proteome</keyword>
<evidence type="ECO:0000313" key="4">
    <source>
        <dbReference type="Proteomes" id="UP001341135"/>
    </source>
</evidence>
<dbReference type="CDD" id="cd01743">
    <property type="entry name" value="GATase1_Anthranilate_Synthase"/>
    <property type="match status" value="1"/>
</dbReference>
<dbReference type="InterPro" id="IPR029062">
    <property type="entry name" value="Class_I_gatase-like"/>
</dbReference>
<dbReference type="InterPro" id="IPR050472">
    <property type="entry name" value="Anth_synth/Amidotransfase"/>
</dbReference>
<protein>
    <submittedName>
        <fullName evidence="3">Aminodeoxychorismate/anthranilate synthase component II</fullName>
    </submittedName>
</protein>
<evidence type="ECO:0000256" key="1">
    <source>
        <dbReference type="ARBA" id="ARBA00022962"/>
    </source>
</evidence>
<evidence type="ECO:0000259" key="2">
    <source>
        <dbReference type="Pfam" id="PF00117"/>
    </source>
</evidence>
<feature type="domain" description="Glutamine amidotransferase" evidence="2">
    <location>
        <begin position="8"/>
        <end position="192"/>
    </location>
</feature>
<dbReference type="NCBIfam" id="TIGR00566">
    <property type="entry name" value="trpG_papA"/>
    <property type="match status" value="1"/>
</dbReference>
<organism evidence="3 4">
    <name type="scientific">Pyrodictium abyssi</name>
    <dbReference type="NCBI Taxonomy" id="54256"/>
    <lineage>
        <taxon>Archaea</taxon>
        <taxon>Thermoproteota</taxon>
        <taxon>Thermoprotei</taxon>
        <taxon>Desulfurococcales</taxon>
        <taxon>Pyrodictiaceae</taxon>
        <taxon>Pyrodictium</taxon>
    </lineage>
</organism>
<dbReference type="GeneID" id="89288770"/>
<accession>A0ABN6ZLP0</accession>
<keyword evidence="1" id="KW-0315">Glutamine amidotransferase</keyword>
<dbReference type="SUPFAM" id="SSF52317">
    <property type="entry name" value="Class I glutamine amidotransferase-like"/>
    <property type="match status" value="1"/>
</dbReference>
<dbReference type="PRINTS" id="PR00096">
    <property type="entry name" value="GATASE"/>
</dbReference>
<reference evidence="3 4" key="1">
    <citation type="submission" date="2023-09" db="EMBL/GenBank/DDBJ databases">
        <title>Pyrofollis japonicus gen. nov. sp. nov., a novel member of the family Pyrodictiaceae isolated from the Iheya North hydrothermal field.</title>
        <authorList>
            <person name="Miyazaki U."/>
            <person name="Sanari M."/>
            <person name="Tame A."/>
            <person name="Kitajima M."/>
            <person name="Okamoto A."/>
            <person name="Sawayama S."/>
            <person name="Miyazaki J."/>
            <person name="Takai K."/>
            <person name="Nakagawa S."/>
        </authorList>
    </citation>
    <scope>NUCLEOTIDE SEQUENCE [LARGE SCALE GENOMIC DNA]</scope>
    <source>
        <strain evidence="3 4">AV2</strain>
    </source>
</reference>
<dbReference type="InterPro" id="IPR017926">
    <property type="entry name" value="GATASE"/>
</dbReference>